<keyword evidence="3" id="KW-1185">Reference proteome</keyword>
<name>A0ABS4LFK5_STRAV</name>
<proteinExistence type="predicted"/>
<protein>
    <submittedName>
        <fullName evidence="2">Transposase</fullName>
    </submittedName>
</protein>
<dbReference type="PANTHER" id="PTHR33498:SF1">
    <property type="entry name" value="TRANSPOSASE FOR INSERTION SEQUENCE ELEMENT IS1557"/>
    <property type="match status" value="1"/>
</dbReference>
<evidence type="ECO:0000313" key="3">
    <source>
        <dbReference type="Proteomes" id="UP001519310"/>
    </source>
</evidence>
<evidence type="ECO:0000313" key="2">
    <source>
        <dbReference type="EMBL" id="MBP2040879.1"/>
    </source>
</evidence>
<dbReference type="InterPro" id="IPR047951">
    <property type="entry name" value="Transpos_ISL3"/>
</dbReference>
<evidence type="ECO:0000259" key="1">
    <source>
        <dbReference type="Pfam" id="PF01610"/>
    </source>
</evidence>
<feature type="domain" description="Transposase IS204/IS1001/IS1096/IS1165 DDE" evidence="1">
    <location>
        <begin position="9"/>
        <end position="107"/>
    </location>
</feature>
<comment type="caution">
    <text evidence="2">The sequence shown here is derived from an EMBL/GenBank/DDBJ whole genome shotgun (WGS) entry which is preliminary data.</text>
</comment>
<dbReference type="PANTHER" id="PTHR33498">
    <property type="entry name" value="TRANSPOSASE FOR INSERTION SEQUENCE ELEMENT IS1557"/>
    <property type="match status" value="1"/>
</dbReference>
<dbReference type="InterPro" id="IPR002560">
    <property type="entry name" value="Transposase_DDE"/>
</dbReference>
<accession>A0ABS4LFK5</accession>
<reference evidence="2 3" key="1">
    <citation type="submission" date="2021-03" db="EMBL/GenBank/DDBJ databases">
        <title>Genomic Encyclopedia of Type Strains, Phase IV (KMG-IV): sequencing the most valuable type-strain genomes for metagenomic binning, comparative biology and taxonomic classification.</title>
        <authorList>
            <person name="Goeker M."/>
        </authorList>
    </citation>
    <scope>NUCLEOTIDE SEQUENCE [LARGE SCALE GENOMIC DNA]</scope>
    <source>
        <strain evidence="2 3">DSM 40526</strain>
    </source>
</reference>
<dbReference type="NCBIfam" id="NF033550">
    <property type="entry name" value="transpos_ISL3"/>
    <property type="match status" value="1"/>
</dbReference>
<organism evidence="2 3">
    <name type="scientific">Streptomyces avidinii</name>
    <dbReference type="NCBI Taxonomy" id="1895"/>
    <lineage>
        <taxon>Bacteria</taxon>
        <taxon>Bacillati</taxon>
        <taxon>Actinomycetota</taxon>
        <taxon>Actinomycetes</taxon>
        <taxon>Kitasatosporales</taxon>
        <taxon>Streptomycetaceae</taxon>
        <taxon>Streptomyces</taxon>
    </lineage>
</organism>
<dbReference type="Proteomes" id="UP001519310">
    <property type="component" value="Unassembled WGS sequence"/>
</dbReference>
<gene>
    <name evidence="2" type="ORF">J2Z77_006736</name>
</gene>
<dbReference type="Pfam" id="PF01610">
    <property type="entry name" value="DDE_Tnp_ISL3"/>
    <property type="match status" value="2"/>
</dbReference>
<dbReference type="EMBL" id="JAGGLQ010000020">
    <property type="protein sequence ID" value="MBP2040879.1"/>
    <property type="molecule type" value="Genomic_DNA"/>
</dbReference>
<feature type="domain" description="Transposase IS204/IS1001/IS1096/IS1165 DDE" evidence="1">
    <location>
        <begin position="242"/>
        <end position="362"/>
    </location>
</feature>
<sequence>MPTRAPRILGIDEFAFRKGRTYGTVLVDVESSRPVDVLPDRETSTVANWLHEHPGAEIICRDRLMAFTKAIRQAAPDALEVADRWHLLQNLSTAVEKTCRRHRDCLRRPAGPEASPPPDTPLLNRIRQRHAEVNELAATGMSLNAIGRHLQLDRKTVRRYRNKDLPGLIASAQDRGHGVLDPFIEHVQHRFHAGCTSSMQLYREVLALGYTGGYHVVHRYVVTIRKGIAVPARSVTARPRDITSWIMRPQESLNSSDVAQLDAVRSACPEIALACDLAREFTDMLRQRRGHLLRDWIQKAALGGPDAIGIFAGSVRQDLHAVTAGLTLPYSSGIVEGHVNRIKTIKRQMYGRASFALLRARILLDP</sequence>